<dbReference type="Pfam" id="PF18765">
    <property type="entry name" value="Polbeta"/>
    <property type="match status" value="1"/>
</dbReference>
<evidence type="ECO:0000313" key="3">
    <source>
        <dbReference type="Proteomes" id="UP000186851"/>
    </source>
</evidence>
<feature type="domain" description="Polymerase beta nucleotidyltransferase" evidence="1">
    <location>
        <begin position="13"/>
        <end position="97"/>
    </location>
</feature>
<accession>A0AAF0D393</accession>
<proteinExistence type="predicted"/>
<dbReference type="KEGG" id="oyw:OdinLCB4_002820"/>
<dbReference type="InterPro" id="IPR052930">
    <property type="entry name" value="TA_antitoxin_MntA"/>
</dbReference>
<dbReference type="PANTHER" id="PTHR43852">
    <property type="entry name" value="NUCLEOTIDYLTRANSFERASE"/>
    <property type="match status" value="1"/>
</dbReference>
<dbReference type="Proteomes" id="UP000186851">
    <property type="component" value="Chromosome"/>
</dbReference>
<dbReference type="Gene3D" id="3.30.460.10">
    <property type="entry name" value="Beta Polymerase, domain 2"/>
    <property type="match status" value="1"/>
</dbReference>
<sequence>MLDNLIAVALEKIKKLEGFEKVEFIILYGSSLKNQVREGSDIDLCIYFNASPEEAEEFRLRALSEVANDLFDIQIFNNLPLYVQIEVLDGKILYVKDLIFLYDVAYKTIREFDDFKPRFYDYIGEEALR</sequence>
<dbReference type="InterPro" id="IPR041633">
    <property type="entry name" value="Polbeta"/>
</dbReference>
<reference evidence="2" key="2">
    <citation type="journal article" date="2022" name="Nat. Microbiol.">
        <title>A closed Candidatus Odinarchaeum chromosome exposes Asgard archaeal viruses.</title>
        <authorList>
            <person name="Tamarit D."/>
            <person name="Caceres E.F."/>
            <person name="Krupovic M."/>
            <person name="Nijland R."/>
            <person name="Eme L."/>
            <person name="Robinson N.P."/>
            <person name="Ettema T.J.G."/>
        </authorList>
    </citation>
    <scope>NUCLEOTIDE SEQUENCE</scope>
    <source>
        <strain evidence="2">LCB_4</strain>
    </source>
</reference>
<dbReference type="AlphaFoldDB" id="A0AAF0D393"/>
<evidence type="ECO:0000313" key="2">
    <source>
        <dbReference type="EMBL" id="WEU40862.1"/>
    </source>
</evidence>
<organism evidence="2 3">
    <name type="scientific">Odinarchaeota yellowstonii (strain LCB_4)</name>
    <dbReference type="NCBI Taxonomy" id="1841599"/>
    <lineage>
        <taxon>Archaea</taxon>
        <taxon>Promethearchaeati</taxon>
        <taxon>Candidatus Odinarchaeota</taxon>
        <taxon>Candidatus Odinarchaeia</taxon>
        <taxon>Candidatus Odinarchaeales</taxon>
        <taxon>Candidatus Odinarchaeaceae</taxon>
        <taxon>Candidatus Odinarchaeum</taxon>
    </lineage>
</organism>
<name>A0AAF0D393_ODILC</name>
<gene>
    <name evidence="2" type="ORF">OdinLCB4_002820</name>
</gene>
<dbReference type="PANTHER" id="PTHR43852:SF3">
    <property type="entry name" value="NUCLEOTIDYLTRANSFERASE"/>
    <property type="match status" value="1"/>
</dbReference>
<protein>
    <submittedName>
        <fullName evidence="2">Nucleotidyltransferase domain-containing protein</fullName>
    </submittedName>
</protein>
<dbReference type="CDD" id="cd05403">
    <property type="entry name" value="NT_KNTase_like"/>
    <property type="match status" value="1"/>
</dbReference>
<dbReference type="EMBL" id="CP091871">
    <property type="protein sequence ID" value="WEU40862.1"/>
    <property type="molecule type" value="Genomic_DNA"/>
</dbReference>
<evidence type="ECO:0000259" key="1">
    <source>
        <dbReference type="Pfam" id="PF18765"/>
    </source>
</evidence>
<dbReference type="InterPro" id="IPR043519">
    <property type="entry name" value="NT_sf"/>
</dbReference>
<reference evidence="2" key="1">
    <citation type="journal article" date="2017" name="Nature">
        <title>Asgard archaea illuminate the origin of eukaryotic cellular complexity.</title>
        <authorList>
            <person name="Zaremba-Niedzwiedzka K."/>
            <person name="Caceres E.F."/>
            <person name="Saw J.H."/>
            <person name="Backstrom D."/>
            <person name="Juzokaite L."/>
            <person name="Vancaester E."/>
            <person name="Seitz K.W."/>
            <person name="Anantharaman K."/>
            <person name="Starnawski P."/>
            <person name="Kjeldsen K.U."/>
            <person name="Scott M.B."/>
            <person name="Nunoura T."/>
            <person name="Banfield J.F."/>
            <person name="Schramm A."/>
            <person name="Baker B.J."/>
            <person name="Spang A."/>
            <person name="Ettema T.J.G."/>
        </authorList>
    </citation>
    <scope>NUCLEOTIDE SEQUENCE</scope>
    <source>
        <strain evidence="2">LCB_4</strain>
    </source>
</reference>
<dbReference type="SUPFAM" id="SSF81301">
    <property type="entry name" value="Nucleotidyltransferase"/>
    <property type="match status" value="1"/>
</dbReference>